<comment type="caution">
    <text evidence="4">The sequence shown here is derived from an EMBL/GenBank/DDBJ whole genome shotgun (WGS) entry which is preliminary data.</text>
</comment>
<feature type="domain" description="Fe-containing alcohol dehydrogenase-like C-terminal" evidence="3">
    <location>
        <begin position="190"/>
        <end position="382"/>
    </location>
</feature>
<dbReference type="Proteomes" id="UP000237934">
    <property type="component" value="Unassembled WGS sequence"/>
</dbReference>
<dbReference type="Gene3D" id="3.40.50.1970">
    <property type="match status" value="1"/>
</dbReference>
<proteinExistence type="predicted"/>
<organism evidence="4 5">
    <name type="scientific">Enterococcus mundtii</name>
    <dbReference type="NCBI Taxonomy" id="53346"/>
    <lineage>
        <taxon>Bacteria</taxon>
        <taxon>Bacillati</taxon>
        <taxon>Bacillota</taxon>
        <taxon>Bacilli</taxon>
        <taxon>Lactobacillales</taxon>
        <taxon>Enterococcaceae</taxon>
        <taxon>Enterococcus</taxon>
    </lineage>
</organism>
<dbReference type="PROSITE" id="PS00060">
    <property type="entry name" value="ADH_IRON_2"/>
    <property type="match status" value="1"/>
</dbReference>
<dbReference type="GO" id="GO:0004022">
    <property type="term" value="F:alcohol dehydrogenase (NAD+) activity"/>
    <property type="evidence" value="ECO:0007669"/>
    <property type="project" value="TreeGrafter"/>
</dbReference>
<dbReference type="PANTHER" id="PTHR11496:SF106">
    <property type="entry name" value="LACTALDEHYDE REDUCTASE"/>
    <property type="match status" value="1"/>
</dbReference>
<protein>
    <submittedName>
        <fullName evidence="4">Lactaldehyde reductase</fullName>
    </submittedName>
</protein>
<dbReference type="InterPro" id="IPR001670">
    <property type="entry name" value="ADH_Fe/GldA"/>
</dbReference>
<name>A0A2S7RTD8_ENTMU</name>
<dbReference type="InterPro" id="IPR018211">
    <property type="entry name" value="ADH_Fe_CS"/>
</dbReference>
<dbReference type="AlphaFoldDB" id="A0A2S7RTD8"/>
<reference evidence="4 5" key="1">
    <citation type="journal article" date="2018" name="Pathog. Dis.">
        <title>Whole-genome sequencing based characterization of antimicrobial resistance in Enterococcus.</title>
        <authorList>
            <person name="Tyson G."/>
        </authorList>
    </citation>
    <scope>NUCLEOTIDE SEQUENCE [LARGE SCALE GENOMIC DNA]</scope>
    <source>
        <strain evidence="4 5">CVM N55263</strain>
    </source>
</reference>
<dbReference type="NCBIfam" id="NF007911">
    <property type="entry name" value="PRK10624.1"/>
    <property type="match status" value="1"/>
</dbReference>
<evidence type="ECO:0000313" key="4">
    <source>
        <dbReference type="EMBL" id="PQF22966.1"/>
    </source>
</evidence>
<dbReference type="InterPro" id="IPR039697">
    <property type="entry name" value="Alcohol_dehydrogenase_Fe"/>
</dbReference>
<dbReference type="Pfam" id="PF25137">
    <property type="entry name" value="ADH_Fe_C"/>
    <property type="match status" value="1"/>
</dbReference>
<dbReference type="FunFam" id="1.20.1090.10:FF:000001">
    <property type="entry name" value="Aldehyde-alcohol dehydrogenase"/>
    <property type="match status" value="1"/>
</dbReference>
<dbReference type="FunFam" id="3.40.50.1970:FF:000003">
    <property type="entry name" value="Alcohol dehydrogenase, iron-containing"/>
    <property type="match status" value="1"/>
</dbReference>
<dbReference type="SUPFAM" id="SSF56796">
    <property type="entry name" value="Dehydroquinate synthase-like"/>
    <property type="match status" value="1"/>
</dbReference>
<gene>
    <name evidence="4" type="ORF">CUS89_09690</name>
</gene>
<feature type="domain" description="Alcohol dehydrogenase iron-type/glycerol dehydrogenase GldA" evidence="2">
    <location>
        <begin position="11"/>
        <end position="177"/>
    </location>
</feature>
<evidence type="ECO:0000256" key="1">
    <source>
        <dbReference type="ARBA" id="ARBA00023002"/>
    </source>
</evidence>
<dbReference type="Gene3D" id="1.20.1090.10">
    <property type="entry name" value="Dehydroquinate synthase-like - alpha domain"/>
    <property type="match status" value="1"/>
</dbReference>
<dbReference type="InterPro" id="IPR056798">
    <property type="entry name" value="ADH_Fe_C"/>
</dbReference>
<dbReference type="GO" id="GO:0046872">
    <property type="term" value="F:metal ion binding"/>
    <property type="evidence" value="ECO:0007669"/>
    <property type="project" value="InterPro"/>
</dbReference>
<dbReference type="NCBIfam" id="TIGR02638">
    <property type="entry name" value="lactal_redase"/>
    <property type="match status" value="1"/>
</dbReference>
<sequence length="383" mass="40945">MANRMILNETSYHGKGAIAAIPTEFHARNFKKAVVITDKELHKIGVVAKVTTLLDEAEIAYEIYDGIVPNPTIENVKEGVAFVQTAKADVILAIGGGSPIDTAKAIGIIVTNPEFSDVRSLEGVADTKYPSLPILAVPTTSGTAAEVTINYVITDKERSRKFVCVDPHDIPIVAFVDSDLMMGMPKSLCAATGMDAMTHAIEGLITKGAWEMSDMFHLKAIEVIGRSLADSVAGDPKGREDMALGQYLAGMGFSNVGLGLVHGMAHPLSAWYDIPHGVACAALLPTVMKYNKEFTGNKYREIAKALNIKDAESRSIEDIRDAACEAIDALAKKVGIPATISELGVKEADIAKIAEDAFNDVCTPGNPRETNVAEIIAIYQSLM</sequence>
<evidence type="ECO:0000259" key="2">
    <source>
        <dbReference type="Pfam" id="PF00465"/>
    </source>
</evidence>
<dbReference type="CDD" id="cd08176">
    <property type="entry name" value="LPO"/>
    <property type="match status" value="1"/>
</dbReference>
<dbReference type="Pfam" id="PF00465">
    <property type="entry name" value="Fe-ADH"/>
    <property type="match status" value="1"/>
</dbReference>
<dbReference type="EMBL" id="PUAP01000027">
    <property type="protein sequence ID" value="PQF22966.1"/>
    <property type="molecule type" value="Genomic_DNA"/>
</dbReference>
<accession>A0A2S7RTD8</accession>
<evidence type="ECO:0000313" key="5">
    <source>
        <dbReference type="Proteomes" id="UP000237934"/>
    </source>
</evidence>
<dbReference type="RefSeq" id="WP_104871958.1">
    <property type="nucleotide sequence ID" value="NZ_PUAP01000027.1"/>
</dbReference>
<evidence type="ECO:0000259" key="3">
    <source>
        <dbReference type="Pfam" id="PF25137"/>
    </source>
</evidence>
<keyword evidence="1" id="KW-0560">Oxidoreductase</keyword>
<dbReference type="InterPro" id="IPR013460">
    <property type="entry name" value="Lactal_redase"/>
</dbReference>
<dbReference type="PANTHER" id="PTHR11496">
    <property type="entry name" value="ALCOHOL DEHYDROGENASE"/>
    <property type="match status" value="1"/>
</dbReference>
<dbReference type="PROSITE" id="PS00913">
    <property type="entry name" value="ADH_IRON_1"/>
    <property type="match status" value="1"/>
</dbReference>